<dbReference type="GeneID" id="9626357"/>
<gene>
    <name evidence="1" type="ORF">VOLCADRAFT_100742</name>
</gene>
<dbReference type="OrthoDB" id="2495627at2759"/>
<dbReference type="RefSeq" id="XP_002959309.1">
    <property type="nucleotide sequence ID" value="XM_002959263.1"/>
</dbReference>
<keyword evidence="2" id="KW-1185">Reference proteome</keyword>
<dbReference type="PANTHER" id="PTHR33129:SF1">
    <property type="entry name" value="ATP-BINDING PROTEIN"/>
    <property type="match status" value="1"/>
</dbReference>
<accession>D8UKX3</accession>
<dbReference type="EMBL" id="GL378470">
    <property type="protein sequence ID" value="EFJ39625.1"/>
    <property type="molecule type" value="Genomic_DNA"/>
</dbReference>
<evidence type="ECO:0000313" key="2">
    <source>
        <dbReference type="Proteomes" id="UP000001058"/>
    </source>
</evidence>
<dbReference type="KEGG" id="vcn:VOLCADRAFT_100742"/>
<dbReference type="InterPro" id="IPR052980">
    <property type="entry name" value="Crinkler_effector"/>
</dbReference>
<dbReference type="AlphaFoldDB" id="D8UKX3"/>
<evidence type="ECO:0000313" key="1">
    <source>
        <dbReference type="EMBL" id="EFJ39625.1"/>
    </source>
</evidence>
<dbReference type="PANTHER" id="PTHR33129">
    <property type="entry name" value="PROTEIN KINASE DOMAIN-CONTAINING PROTEIN-RELATED"/>
    <property type="match status" value="1"/>
</dbReference>
<proteinExistence type="predicted"/>
<protein>
    <submittedName>
        <fullName evidence="1">Uncharacterized protein</fullName>
    </submittedName>
</protein>
<dbReference type="InParanoid" id="D8UKX3"/>
<organism evidence="2">
    <name type="scientific">Volvox carteri f. nagariensis</name>
    <dbReference type="NCBI Taxonomy" id="3068"/>
    <lineage>
        <taxon>Eukaryota</taxon>
        <taxon>Viridiplantae</taxon>
        <taxon>Chlorophyta</taxon>
        <taxon>core chlorophytes</taxon>
        <taxon>Chlorophyceae</taxon>
        <taxon>CS clade</taxon>
        <taxon>Chlamydomonadales</taxon>
        <taxon>Volvocaceae</taxon>
        <taxon>Volvox</taxon>
    </lineage>
</organism>
<sequence>MSVLLLSIAHSTCLMPKAIPLPLCFLVQLLGHLGLWCYTHETGEVWVGNNIAFRRQFHNRDSCVLEGLGAVCCGNVIPVDRACVWSLFFGWLLIPWTSPEEVSCHGVKPDTSTAAHTVLLTSPVHETMKVIVKEGADVLYMPLWELEELLDCRSKMYDMVPEVTVKGLFGYYGGMARYVLQHPSLDPDREVLELLRPLRTAIDTCNVKQTESPCVTAADAGSVTSSCQEPHATNFQHTNVIETYQGR</sequence>
<name>D8UKX3_VOLCA</name>
<dbReference type="Proteomes" id="UP000001058">
    <property type="component" value="Unassembled WGS sequence"/>
</dbReference>
<reference evidence="1 2" key="1">
    <citation type="journal article" date="2010" name="Science">
        <title>Genomic analysis of organismal complexity in the multicellular green alga Volvox carteri.</title>
        <authorList>
            <person name="Prochnik S.E."/>
            <person name="Umen J."/>
            <person name="Nedelcu A.M."/>
            <person name="Hallmann A."/>
            <person name="Miller S.M."/>
            <person name="Nishii I."/>
            <person name="Ferris P."/>
            <person name="Kuo A."/>
            <person name="Mitros T."/>
            <person name="Fritz-Laylin L.K."/>
            <person name="Hellsten U."/>
            <person name="Chapman J."/>
            <person name="Simakov O."/>
            <person name="Rensing S.A."/>
            <person name="Terry A."/>
            <person name="Pangilinan J."/>
            <person name="Kapitonov V."/>
            <person name="Jurka J."/>
            <person name="Salamov A."/>
            <person name="Shapiro H."/>
            <person name="Schmutz J."/>
            <person name="Grimwood J."/>
            <person name="Lindquist E."/>
            <person name="Lucas S."/>
            <person name="Grigoriev I.V."/>
            <person name="Schmitt R."/>
            <person name="Kirk D."/>
            <person name="Rokhsar D.S."/>
        </authorList>
    </citation>
    <scope>NUCLEOTIDE SEQUENCE [LARGE SCALE GENOMIC DNA]</scope>
    <source>
        <strain evidence="2">f. Nagariensis / Eve</strain>
    </source>
</reference>